<feature type="transmembrane region" description="Helical" evidence="1">
    <location>
        <begin position="320"/>
        <end position="338"/>
    </location>
</feature>
<evidence type="ECO:0000259" key="2">
    <source>
        <dbReference type="SMART" id="SM00471"/>
    </source>
</evidence>
<dbReference type="Pfam" id="PF07698">
    <property type="entry name" value="7TM-7TMR_HD"/>
    <property type="match status" value="1"/>
</dbReference>
<dbReference type="Proteomes" id="UP000198964">
    <property type="component" value="Unassembled WGS sequence"/>
</dbReference>
<evidence type="ECO:0000313" key="4">
    <source>
        <dbReference type="Proteomes" id="UP000198964"/>
    </source>
</evidence>
<dbReference type="Pfam" id="PF07697">
    <property type="entry name" value="7TMR-HDED"/>
    <property type="match status" value="1"/>
</dbReference>
<keyword evidence="1" id="KW-0812">Transmembrane</keyword>
<dbReference type="InterPro" id="IPR006674">
    <property type="entry name" value="HD_domain"/>
</dbReference>
<dbReference type="RefSeq" id="WP_170846925.1">
    <property type="nucleotide sequence ID" value="NZ_FONW01000004.1"/>
</dbReference>
<dbReference type="InterPro" id="IPR003607">
    <property type="entry name" value="HD/PDEase_dom"/>
</dbReference>
<dbReference type="STRING" id="655355.SAMN05216283_10421"/>
<dbReference type="AlphaFoldDB" id="A0A1I2HGA9"/>
<feature type="transmembrane region" description="Helical" evidence="1">
    <location>
        <begin position="424"/>
        <end position="442"/>
    </location>
</feature>
<feature type="transmembrane region" description="Helical" evidence="1">
    <location>
        <begin position="389"/>
        <end position="409"/>
    </location>
</feature>
<feature type="transmembrane region" description="Helical" evidence="1">
    <location>
        <begin position="12"/>
        <end position="32"/>
    </location>
</feature>
<dbReference type="SMART" id="SM00471">
    <property type="entry name" value="HDc"/>
    <property type="match status" value="1"/>
</dbReference>
<feature type="transmembrane region" description="Helical" evidence="1">
    <location>
        <begin position="343"/>
        <end position="359"/>
    </location>
</feature>
<dbReference type="SUPFAM" id="SSF109604">
    <property type="entry name" value="HD-domain/PDEase-like"/>
    <property type="match status" value="1"/>
</dbReference>
<keyword evidence="1" id="KW-1133">Transmembrane helix</keyword>
<dbReference type="PANTHER" id="PTHR36442">
    <property type="entry name" value="CYCLIC-DI-AMP PHOSPHODIESTERASE PGPH"/>
    <property type="match status" value="1"/>
</dbReference>
<accession>A0A1I2HGA9</accession>
<evidence type="ECO:0000313" key="3">
    <source>
        <dbReference type="EMBL" id="SFF27531.1"/>
    </source>
</evidence>
<keyword evidence="4" id="KW-1185">Reference proteome</keyword>
<dbReference type="CDD" id="cd00077">
    <property type="entry name" value="HDc"/>
    <property type="match status" value="1"/>
</dbReference>
<dbReference type="Gene3D" id="1.10.3210.10">
    <property type="entry name" value="Hypothetical protein af1432"/>
    <property type="match status" value="1"/>
</dbReference>
<sequence>MKKLLTRLARYYHFFYIAFVFLATVFLLYLIIPGESRFKYEFQKNAPWRHETLMAPFNFAILKSNEQIKAEQDSVRSQYIAYFKLDTLTGIAQQNNLGNTLKKLEQDQQTINNLTDFIGTLYQDGILEQASENYPALQDKEQVILVKNKLAERVDIKELHSLKTAYQALSDTLQAELGQTFDTFTQQVNLSDFIHANLSYDEAFNENELQKQLGEVSYTQGMIQAGERIIFKGDLVTPDKFTILESLKQTYETKRGQDIERYLLILGKIILIVSCLSIMIFYLYYFRPEIFNQKRRLSFILIMIVLMVFTSRFVNDRDFIDLYLVPLAILPILLRIFFDSRTAIFALLVTSLLVGYFAPNSFEYIFLNMVAGITAVFSLDKLHRRSHLVFTALWVFIAYSIVFLALSMIEEGNIESIAWEDLEWFGGNALLILLAYPLIYIFEKLFGFVSDVTLIELADTNQPLLRKLAQEAPGTFQHSLQIANLAEEVILRIGGNPFLVRAGALYHDIGKINQPVFFIENQAAGMSPHSELDNKESAKIIIDHVTQGVKIARRYKLPEILIEFISSHHGTTQAKYFYTMYKNEHPEEEVDAREFTYPGPPPKNKETSVVMLTDGIEAAARALKEKTPDNLRELIEKMVKDKLDAGQLENAELTLRDIRIFKDTILEKLMNIYHVRIEYPEEKNPQKK</sequence>
<dbReference type="InterPro" id="IPR011621">
    <property type="entry name" value="Metal-dep_PHydrolase_7TM_intra"/>
</dbReference>
<dbReference type="EMBL" id="FONW01000004">
    <property type="protein sequence ID" value="SFF27531.1"/>
    <property type="molecule type" value="Genomic_DNA"/>
</dbReference>
<feature type="domain" description="HD/PDEase" evidence="2">
    <location>
        <begin position="471"/>
        <end position="628"/>
    </location>
</feature>
<dbReference type="InterPro" id="IPR011624">
    <property type="entry name" value="Metal-dep_PHydrolase_7TM_extra"/>
</dbReference>
<protein>
    <recommendedName>
        <fullName evidence="2">HD/PDEase domain-containing protein</fullName>
    </recommendedName>
</protein>
<gene>
    <name evidence="3" type="ORF">SAMN05216283_10421</name>
</gene>
<organism evidence="3 4">
    <name type="scientific">Sunxiuqinia elliptica</name>
    <dbReference type="NCBI Taxonomy" id="655355"/>
    <lineage>
        <taxon>Bacteria</taxon>
        <taxon>Pseudomonadati</taxon>
        <taxon>Bacteroidota</taxon>
        <taxon>Bacteroidia</taxon>
        <taxon>Marinilabiliales</taxon>
        <taxon>Prolixibacteraceae</taxon>
        <taxon>Sunxiuqinia</taxon>
    </lineage>
</organism>
<dbReference type="NCBIfam" id="TIGR00277">
    <property type="entry name" value="HDIG"/>
    <property type="match status" value="1"/>
</dbReference>
<keyword evidence="1" id="KW-0472">Membrane</keyword>
<dbReference type="InterPro" id="IPR006675">
    <property type="entry name" value="HDIG_dom"/>
</dbReference>
<dbReference type="Pfam" id="PF01966">
    <property type="entry name" value="HD"/>
    <property type="match status" value="1"/>
</dbReference>
<name>A0A1I2HGA9_9BACT</name>
<proteinExistence type="predicted"/>
<reference evidence="3 4" key="1">
    <citation type="submission" date="2016-10" db="EMBL/GenBank/DDBJ databases">
        <authorList>
            <person name="de Groot N.N."/>
        </authorList>
    </citation>
    <scope>NUCLEOTIDE SEQUENCE [LARGE SCALE GENOMIC DNA]</scope>
    <source>
        <strain evidence="3 4">CGMCC 1.9156</strain>
    </source>
</reference>
<dbReference type="PANTHER" id="PTHR36442:SF1">
    <property type="entry name" value="CYCLIC-DI-AMP PHOSPHODIESTERASE PGPH"/>
    <property type="match status" value="1"/>
</dbReference>
<feature type="transmembrane region" description="Helical" evidence="1">
    <location>
        <begin position="297"/>
        <end position="314"/>
    </location>
</feature>
<evidence type="ECO:0000256" key="1">
    <source>
        <dbReference type="SAM" id="Phobius"/>
    </source>
</evidence>
<feature type="transmembrane region" description="Helical" evidence="1">
    <location>
        <begin position="262"/>
        <end position="285"/>
    </location>
</feature>
<dbReference type="InterPro" id="IPR052722">
    <property type="entry name" value="PgpH_phosphodiesterase"/>
</dbReference>